<dbReference type="PANTHER" id="PTHR12128:SF66">
    <property type="entry name" value="4-HYDROXY-2-OXOGLUTARATE ALDOLASE, MITOCHONDRIAL"/>
    <property type="match status" value="1"/>
</dbReference>
<keyword evidence="6 12" id="KW-0028">Amino-acid biosynthesis</keyword>
<comment type="subcellular location">
    <subcellularLocation>
        <location evidence="12">Cytoplasm</location>
    </subcellularLocation>
</comment>
<proteinExistence type="inferred from homology"/>
<gene>
    <name evidence="12" type="primary">dapA</name>
    <name evidence="16" type="ORF">BST99_03140</name>
</gene>
<evidence type="ECO:0000256" key="5">
    <source>
        <dbReference type="ARBA" id="ARBA00022490"/>
    </source>
</evidence>
<evidence type="ECO:0000256" key="6">
    <source>
        <dbReference type="ARBA" id="ARBA00022605"/>
    </source>
</evidence>
<dbReference type="CDD" id="cd00950">
    <property type="entry name" value="DHDPS"/>
    <property type="match status" value="1"/>
</dbReference>
<dbReference type="UniPathway" id="UPA00034">
    <property type="reaction ID" value="UER00017"/>
</dbReference>
<comment type="subunit">
    <text evidence="12">Homotetramer; dimer of dimers.</text>
</comment>
<evidence type="ECO:0000313" key="16">
    <source>
        <dbReference type="EMBL" id="PQJ14864.1"/>
    </source>
</evidence>
<comment type="similarity">
    <text evidence="3 12 13">Belongs to the DapA family.</text>
</comment>
<name>A0A2S7T5D3_9FLAO</name>
<keyword evidence="7 12" id="KW-0220">Diaminopimelate biosynthesis</keyword>
<evidence type="ECO:0000256" key="14">
    <source>
        <dbReference type="PIRSR" id="PIRSR001365-1"/>
    </source>
</evidence>
<comment type="pathway">
    <text evidence="2 12">Amino-acid biosynthesis; L-lysine biosynthesis via DAP pathway; (S)-tetrahydrodipicolinate from L-aspartate: step 3/4.</text>
</comment>
<protein>
    <recommendedName>
        <fullName evidence="4 12">4-hydroxy-tetrahydrodipicolinate synthase</fullName>
        <shortName evidence="12">HTPA synthase</shortName>
        <ecNumber evidence="4 12">4.3.3.7</ecNumber>
    </recommendedName>
</protein>
<dbReference type="OrthoDB" id="9782828at2"/>
<comment type="caution">
    <text evidence="16">The sequence shown here is derived from an EMBL/GenBank/DDBJ whole genome shotgun (WGS) entry which is preliminary data.</text>
</comment>
<evidence type="ECO:0000256" key="12">
    <source>
        <dbReference type="HAMAP-Rule" id="MF_00418"/>
    </source>
</evidence>
<evidence type="ECO:0000256" key="11">
    <source>
        <dbReference type="ARBA" id="ARBA00047836"/>
    </source>
</evidence>
<comment type="caution">
    <text evidence="12">Was originally thought to be a dihydrodipicolinate synthase (DHDPS), catalyzing the condensation of (S)-aspartate-beta-semialdehyde [(S)-ASA] and pyruvate to dihydrodipicolinate (DHDP). However, it was shown in E.coli that the product of the enzymatic reaction is not dihydrodipicolinate but in fact (4S)-4-hydroxy-2,3,4,5-tetrahydro-(2S)-dipicolinic acid (HTPA), and that the consecutive dehydration reaction leading to DHDP is not spontaneous but catalyzed by DapB.</text>
</comment>
<evidence type="ECO:0000256" key="2">
    <source>
        <dbReference type="ARBA" id="ARBA00005120"/>
    </source>
</evidence>
<dbReference type="Gene3D" id="3.20.20.70">
    <property type="entry name" value="Aldolase class I"/>
    <property type="match status" value="1"/>
</dbReference>
<keyword evidence="8 12" id="KW-0457">Lysine biosynthesis</keyword>
<dbReference type="AlphaFoldDB" id="A0A2S7T5D3"/>
<feature type="binding site" evidence="12 15">
    <location>
        <position position="211"/>
    </location>
    <ligand>
        <name>pyruvate</name>
        <dbReference type="ChEBI" id="CHEBI:15361"/>
    </ligand>
</feature>
<accession>A0A2S7T5D3</accession>
<evidence type="ECO:0000256" key="13">
    <source>
        <dbReference type="PIRNR" id="PIRNR001365"/>
    </source>
</evidence>
<dbReference type="Pfam" id="PF00701">
    <property type="entry name" value="DHDPS"/>
    <property type="match status" value="1"/>
</dbReference>
<dbReference type="PIRSF" id="PIRSF001365">
    <property type="entry name" value="DHDPS"/>
    <property type="match status" value="1"/>
</dbReference>
<dbReference type="GO" id="GO:0009089">
    <property type="term" value="P:lysine biosynthetic process via diaminopimelate"/>
    <property type="evidence" value="ECO:0007669"/>
    <property type="project" value="UniProtKB-UniRule"/>
</dbReference>
<dbReference type="Proteomes" id="UP000239366">
    <property type="component" value="Unassembled WGS sequence"/>
</dbReference>
<dbReference type="GO" id="GO:0008840">
    <property type="term" value="F:4-hydroxy-tetrahydrodipicolinate synthase activity"/>
    <property type="evidence" value="ECO:0007669"/>
    <property type="project" value="UniProtKB-UniRule"/>
</dbReference>
<evidence type="ECO:0000256" key="7">
    <source>
        <dbReference type="ARBA" id="ARBA00022915"/>
    </source>
</evidence>
<dbReference type="InterPro" id="IPR005263">
    <property type="entry name" value="DapA"/>
</dbReference>
<feature type="site" description="Part of a proton relay during catalysis" evidence="12">
    <location>
        <position position="114"/>
    </location>
</feature>
<keyword evidence="17" id="KW-1185">Reference proteome</keyword>
<dbReference type="EC" id="4.3.3.7" evidence="4 12"/>
<dbReference type="GO" id="GO:0019877">
    <property type="term" value="P:diaminopimelate biosynthetic process"/>
    <property type="evidence" value="ECO:0007669"/>
    <property type="project" value="UniProtKB-UniRule"/>
</dbReference>
<dbReference type="InterPro" id="IPR020625">
    <property type="entry name" value="Schiff_base-form_aldolases_AS"/>
</dbReference>
<dbReference type="HAMAP" id="MF_00418">
    <property type="entry name" value="DapA"/>
    <property type="match status" value="1"/>
</dbReference>
<dbReference type="NCBIfam" id="TIGR00674">
    <property type="entry name" value="dapA"/>
    <property type="match status" value="1"/>
</dbReference>
<keyword evidence="5 12" id="KW-0963">Cytoplasm</keyword>
<dbReference type="SMART" id="SM01130">
    <property type="entry name" value="DHDPS"/>
    <property type="match status" value="1"/>
</dbReference>
<feature type="binding site" evidence="12 15">
    <location>
        <position position="52"/>
    </location>
    <ligand>
        <name>pyruvate</name>
        <dbReference type="ChEBI" id="CHEBI:15361"/>
    </ligand>
</feature>
<feature type="site" description="Part of a proton relay during catalysis" evidence="12">
    <location>
        <position position="51"/>
    </location>
</feature>
<evidence type="ECO:0000256" key="15">
    <source>
        <dbReference type="PIRSR" id="PIRSR001365-2"/>
    </source>
</evidence>
<dbReference type="EMBL" id="MQVX01000001">
    <property type="protein sequence ID" value="PQJ14864.1"/>
    <property type="molecule type" value="Genomic_DNA"/>
</dbReference>
<sequence length="300" mass="32274">MENTDARGWTGVGVALITPFLDNYNIDDQTLSRLVEHCIDGGLDYLVALGTTGEAVTLNREEKQRVMDIIREANKGRLPLMLGYGGNNTQQMIEELPHFNLEGYSAFLSANPAYNKPTQEGLLAHYGALVEAASLPILLYNVPGRSASNMEASTTAALANRYPSLIGIKEASGNPLQQTKIVRDARDSFLLISGDDISAPATIFAGGKGLISVLGQALPKEVGAMVRAALDGDIEKANRIHRTLLTLIELLFEEGNPAGVKALLQQLGIGGLQVRLPLVPASSDLQERIAAEYQQIKNLL</sequence>
<evidence type="ECO:0000256" key="4">
    <source>
        <dbReference type="ARBA" id="ARBA00012086"/>
    </source>
</evidence>
<evidence type="ECO:0000256" key="10">
    <source>
        <dbReference type="ARBA" id="ARBA00023270"/>
    </source>
</evidence>
<dbReference type="PANTHER" id="PTHR12128">
    <property type="entry name" value="DIHYDRODIPICOLINATE SYNTHASE"/>
    <property type="match status" value="1"/>
</dbReference>
<comment type="catalytic activity">
    <reaction evidence="11 12">
        <text>L-aspartate 4-semialdehyde + pyruvate = (2S,4S)-4-hydroxy-2,3,4,5-tetrahydrodipicolinate + H2O + H(+)</text>
        <dbReference type="Rhea" id="RHEA:34171"/>
        <dbReference type="ChEBI" id="CHEBI:15361"/>
        <dbReference type="ChEBI" id="CHEBI:15377"/>
        <dbReference type="ChEBI" id="CHEBI:15378"/>
        <dbReference type="ChEBI" id="CHEBI:67139"/>
        <dbReference type="ChEBI" id="CHEBI:537519"/>
        <dbReference type="EC" id="4.3.3.7"/>
    </reaction>
</comment>
<evidence type="ECO:0000256" key="9">
    <source>
        <dbReference type="ARBA" id="ARBA00023239"/>
    </source>
</evidence>
<comment type="function">
    <text evidence="1 12">Catalyzes the condensation of (S)-aspartate-beta-semialdehyde [(S)-ASA] and pyruvate to 4-hydroxy-tetrahydrodipicolinate (HTPA).</text>
</comment>
<dbReference type="GO" id="GO:0005829">
    <property type="term" value="C:cytosol"/>
    <property type="evidence" value="ECO:0007669"/>
    <property type="project" value="TreeGrafter"/>
</dbReference>
<evidence type="ECO:0000256" key="1">
    <source>
        <dbReference type="ARBA" id="ARBA00003294"/>
    </source>
</evidence>
<feature type="active site" description="Schiff-base intermediate with substrate" evidence="12 14">
    <location>
        <position position="169"/>
    </location>
</feature>
<dbReference type="RefSeq" id="WP_105000505.1">
    <property type="nucleotide sequence ID" value="NZ_MQVX01000001.1"/>
</dbReference>
<evidence type="ECO:0000256" key="8">
    <source>
        <dbReference type="ARBA" id="ARBA00023154"/>
    </source>
</evidence>
<dbReference type="PRINTS" id="PR00146">
    <property type="entry name" value="DHPICSNTHASE"/>
</dbReference>
<dbReference type="InterPro" id="IPR002220">
    <property type="entry name" value="DapA-like"/>
</dbReference>
<dbReference type="PROSITE" id="PS00666">
    <property type="entry name" value="DHDPS_2"/>
    <property type="match status" value="1"/>
</dbReference>
<organism evidence="16 17">
    <name type="scientific">Aureicoccus marinus</name>
    <dbReference type="NCBI Taxonomy" id="754435"/>
    <lineage>
        <taxon>Bacteria</taxon>
        <taxon>Pseudomonadati</taxon>
        <taxon>Bacteroidota</taxon>
        <taxon>Flavobacteriia</taxon>
        <taxon>Flavobacteriales</taxon>
        <taxon>Flavobacteriaceae</taxon>
        <taxon>Aureicoccus</taxon>
    </lineage>
</organism>
<dbReference type="InterPro" id="IPR013785">
    <property type="entry name" value="Aldolase_TIM"/>
</dbReference>
<keyword evidence="9 12" id="KW-0456">Lyase</keyword>
<evidence type="ECO:0000313" key="17">
    <source>
        <dbReference type="Proteomes" id="UP000239366"/>
    </source>
</evidence>
<reference evidence="17" key="1">
    <citation type="submission" date="2016-11" db="EMBL/GenBank/DDBJ databases">
        <title>Trade-off between light-utilization and light-protection in marine flavobacteria.</title>
        <authorList>
            <person name="Kumagai Y."/>
            <person name="Yoshizawa S."/>
            <person name="Kogure K."/>
        </authorList>
    </citation>
    <scope>NUCLEOTIDE SEQUENCE [LARGE SCALE GENOMIC DNA]</scope>
    <source>
        <strain evidence="17">SG-18</strain>
    </source>
</reference>
<keyword evidence="10 12" id="KW-0704">Schiff base</keyword>
<evidence type="ECO:0000256" key="3">
    <source>
        <dbReference type="ARBA" id="ARBA00007592"/>
    </source>
</evidence>
<feature type="active site" description="Proton donor/acceptor" evidence="12 14">
    <location>
        <position position="140"/>
    </location>
</feature>
<dbReference type="SUPFAM" id="SSF51569">
    <property type="entry name" value="Aldolase"/>
    <property type="match status" value="1"/>
</dbReference>